<keyword evidence="4" id="KW-0788">Thiol protease</keyword>
<dbReference type="GO" id="GO:0006508">
    <property type="term" value="P:proteolysis"/>
    <property type="evidence" value="ECO:0007669"/>
    <property type="project" value="UniProtKB-KW"/>
</dbReference>
<accession>A0ABD3USD1</accession>
<dbReference type="PROSITE" id="PS50600">
    <property type="entry name" value="ULP_PROTEASE"/>
    <property type="match status" value="1"/>
</dbReference>
<keyword evidence="3" id="KW-0378">Hydrolase</keyword>
<feature type="domain" description="Ubiquitin-like protease family profile" evidence="5">
    <location>
        <begin position="16"/>
        <end position="179"/>
    </location>
</feature>
<dbReference type="Proteomes" id="UP001634394">
    <property type="component" value="Unassembled WGS sequence"/>
</dbReference>
<dbReference type="AlphaFoldDB" id="A0ABD3USD1"/>
<comment type="similarity">
    <text evidence="1">Belongs to the peptidase C48 family.</text>
</comment>
<comment type="caution">
    <text evidence="6">The sequence shown here is derived from an EMBL/GenBank/DDBJ whole genome shotgun (WGS) entry which is preliminary data.</text>
</comment>
<evidence type="ECO:0000313" key="7">
    <source>
        <dbReference type="Proteomes" id="UP001634394"/>
    </source>
</evidence>
<dbReference type="Pfam" id="PF02902">
    <property type="entry name" value="Peptidase_C48"/>
    <property type="match status" value="1"/>
</dbReference>
<dbReference type="PANTHER" id="PTHR46468">
    <property type="entry name" value="SENTRIN-SPECIFIC PROTEASE 8"/>
    <property type="match status" value="1"/>
</dbReference>
<dbReference type="InterPro" id="IPR044613">
    <property type="entry name" value="Nep1/2-like"/>
</dbReference>
<proteinExistence type="inferred from homology"/>
<dbReference type="GO" id="GO:0008234">
    <property type="term" value="F:cysteine-type peptidase activity"/>
    <property type="evidence" value="ECO:0007669"/>
    <property type="project" value="UniProtKB-KW"/>
</dbReference>
<protein>
    <recommendedName>
        <fullName evidence="5">Ubiquitin-like protease family profile domain-containing protein</fullName>
    </recommendedName>
</protein>
<evidence type="ECO:0000313" key="6">
    <source>
        <dbReference type="EMBL" id="KAL3851985.1"/>
    </source>
</evidence>
<evidence type="ECO:0000259" key="5">
    <source>
        <dbReference type="PROSITE" id="PS50600"/>
    </source>
</evidence>
<sequence length="220" mass="25450">MNMAEEDETVLSFNDSIIRKSDMQLLDGPYWLNDRLIDFCFEYFEKEQFNHSADKLCLIGPDVTQFIKLAPAEEIAPFLEPLNLPEKQFIFLAVNNNHSCDKAGGTHWSLLVYIRNIQEFRHYDSQRGSNTEEARNLAYKLQPYVHAPMGRMKFLEQDSPQQQNGYDCGVFVIATAEHLCKELCEGYNISLMDMVNPSSVSKKRQQIMELIHHTAREYGS</sequence>
<name>A0ABD3USD1_SINWO</name>
<dbReference type="Gene3D" id="3.40.395.10">
    <property type="entry name" value="Adenoviral Proteinase, Chain A"/>
    <property type="match status" value="1"/>
</dbReference>
<dbReference type="PANTHER" id="PTHR46468:SF1">
    <property type="entry name" value="SENTRIN-SPECIFIC PROTEASE 8"/>
    <property type="match status" value="1"/>
</dbReference>
<keyword evidence="2" id="KW-0645">Protease</keyword>
<evidence type="ECO:0000256" key="2">
    <source>
        <dbReference type="ARBA" id="ARBA00022670"/>
    </source>
</evidence>
<keyword evidence="7" id="KW-1185">Reference proteome</keyword>
<evidence type="ECO:0000256" key="3">
    <source>
        <dbReference type="ARBA" id="ARBA00022801"/>
    </source>
</evidence>
<evidence type="ECO:0000256" key="1">
    <source>
        <dbReference type="ARBA" id="ARBA00005234"/>
    </source>
</evidence>
<evidence type="ECO:0000256" key="4">
    <source>
        <dbReference type="ARBA" id="ARBA00022807"/>
    </source>
</evidence>
<reference evidence="6 7" key="1">
    <citation type="submission" date="2024-11" db="EMBL/GenBank/DDBJ databases">
        <title>Chromosome-level genome assembly of the freshwater bivalve Anodonta woodiana.</title>
        <authorList>
            <person name="Chen X."/>
        </authorList>
    </citation>
    <scope>NUCLEOTIDE SEQUENCE [LARGE SCALE GENOMIC DNA]</scope>
    <source>
        <strain evidence="6">MN2024</strain>
        <tissue evidence="6">Gills</tissue>
    </source>
</reference>
<dbReference type="SUPFAM" id="SSF54001">
    <property type="entry name" value="Cysteine proteinases"/>
    <property type="match status" value="1"/>
</dbReference>
<dbReference type="InterPro" id="IPR003653">
    <property type="entry name" value="Peptidase_C48_C"/>
</dbReference>
<dbReference type="EMBL" id="JBJQND010000015">
    <property type="protein sequence ID" value="KAL3851985.1"/>
    <property type="molecule type" value="Genomic_DNA"/>
</dbReference>
<organism evidence="6 7">
    <name type="scientific">Sinanodonta woodiana</name>
    <name type="common">Chinese pond mussel</name>
    <name type="synonym">Anodonta woodiana</name>
    <dbReference type="NCBI Taxonomy" id="1069815"/>
    <lineage>
        <taxon>Eukaryota</taxon>
        <taxon>Metazoa</taxon>
        <taxon>Spiralia</taxon>
        <taxon>Lophotrochozoa</taxon>
        <taxon>Mollusca</taxon>
        <taxon>Bivalvia</taxon>
        <taxon>Autobranchia</taxon>
        <taxon>Heteroconchia</taxon>
        <taxon>Palaeoheterodonta</taxon>
        <taxon>Unionida</taxon>
        <taxon>Unionoidea</taxon>
        <taxon>Unionidae</taxon>
        <taxon>Unioninae</taxon>
        <taxon>Sinanodonta</taxon>
    </lineage>
</organism>
<dbReference type="InterPro" id="IPR038765">
    <property type="entry name" value="Papain-like_cys_pep_sf"/>
</dbReference>
<gene>
    <name evidence="6" type="ORF">ACJMK2_015674</name>
</gene>